<keyword evidence="1" id="KW-0539">Nucleus</keyword>
<feature type="domain" description="BESS" evidence="3">
    <location>
        <begin position="189"/>
        <end position="228"/>
    </location>
</feature>
<keyword evidence="5" id="KW-1185">Reference proteome</keyword>
<dbReference type="SMART" id="SM00595">
    <property type="entry name" value="MADF"/>
    <property type="match status" value="1"/>
</dbReference>
<accession>A0ABD1F439</accession>
<dbReference type="InterPro" id="IPR004210">
    <property type="entry name" value="BESS_motif"/>
</dbReference>
<dbReference type="InterPro" id="IPR006578">
    <property type="entry name" value="MADF-dom"/>
</dbReference>
<dbReference type="PANTHER" id="PTHR12243:SF67">
    <property type="entry name" value="COREPRESSOR OF PANGOLIN, ISOFORM A-RELATED"/>
    <property type="match status" value="1"/>
</dbReference>
<name>A0ABD1F439_HYPHA</name>
<feature type="domain" description="MADF" evidence="2">
    <location>
        <begin position="1"/>
        <end position="83"/>
    </location>
</feature>
<evidence type="ECO:0008006" key="6">
    <source>
        <dbReference type="Google" id="ProtNLM"/>
    </source>
</evidence>
<dbReference type="GO" id="GO:0005634">
    <property type="term" value="C:nucleus"/>
    <property type="evidence" value="ECO:0007669"/>
    <property type="project" value="UniProtKB-SubCell"/>
</dbReference>
<dbReference type="EMBL" id="JBDJPC010000003">
    <property type="protein sequence ID" value="KAL1509994.1"/>
    <property type="molecule type" value="Genomic_DNA"/>
</dbReference>
<evidence type="ECO:0000313" key="4">
    <source>
        <dbReference type="EMBL" id="KAL1509994.1"/>
    </source>
</evidence>
<evidence type="ECO:0000256" key="1">
    <source>
        <dbReference type="PROSITE-ProRule" id="PRU00371"/>
    </source>
</evidence>
<protein>
    <recommendedName>
        <fullName evidence="6">Transcription factor Adf-1</fullName>
    </recommendedName>
</protein>
<proteinExistence type="predicted"/>
<evidence type="ECO:0000259" key="3">
    <source>
        <dbReference type="PROSITE" id="PS51031"/>
    </source>
</evidence>
<dbReference type="AlphaFoldDB" id="A0ABD1F439"/>
<evidence type="ECO:0000259" key="2">
    <source>
        <dbReference type="PROSITE" id="PS51029"/>
    </source>
</evidence>
<dbReference type="PROSITE" id="PS51031">
    <property type="entry name" value="BESS"/>
    <property type="match status" value="1"/>
</dbReference>
<comment type="caution">
    <text evidence="4">The sequence shown here is derived from an EMBL/GenBank/DDBJ whole genome shotgun (WGS) entry which is preliminary data.</text>
</comment>
<gene>
    <name evidence="4" type="ORF">ABEB36_004654</name>
</gene>
<reference evidence="4 5" key="1">
    <citation type="submission" date="2024-05" db="EMBL/GenBank/DDBJ databases">
        <title>Genetic variation in Jamaican populations of the coffee berry borer (Hypothenemus hampei).</title>
        <authorList>
            <person name="Errbii M."/>
            <person name="Myrie A."/>
        </authorList>
    </citation>
    <scope>NUCLEOTIDE SEQUENCE [LARGE SCALE GENOMIC DNA]</scope>
    <source>
        <strain evidence="4">JA-Hopewell-2020-01-JO</strain>
        <tissue evidence="4">Whole body</tissue>
    </source>
</reference>
<organism evidence="4 5">
    <name type="scientific">Hypothenemus hampei</name>
    <name type="common">Coffee berry borer</name>
    <dbReference type="NCBI Taxonomy" id="57062"/>
    <lineage>
        <taxon>Eukaryota</taxon>
        <taxon>Metazoa</taxon>
        <taxon>Ecdysozoa</taxon>
        <taxon>Arthropoda</taxon>
        <taxon>Hexapoda</taxon>
        <taxon>Insecta</taxon>
        <taxon>Pterygota</taxon>
        <taxon>Neoptera</taxon>
        <taxon>Endopterygota</taxon>
        <taxon>Coleoptera</taxon>
        <taxon>Polyphaga</taxon>
        <taxon>Cucujiformia</taxon>
        <taxon>Curculionidae</taxon>
        <taxon>Scolytinae</taxon>
        <taxon>Hypothenemus</taxon>
    </lineage>
</organism>
<sequence length="288" mass="33016">MHSCTYDIKSTSYRDHVMRKNAWEEIAQEMNLTVALVKSTWEKLRNSYNSAMRRRKVKSGQAASKIVPWKFEQEMSFLKPFSEMRETHTNLINDTPTLEDDENIEYSSNENLHNNAENVIEKRESSISNKSAASPLSDATNEVVHSERAVIPRSKKKLTPAEEMVQIMKNNAELRAKCARPTSENGNNLDETDMFYLSMSKTVKRLPQIEQAKIRMKLCQLIYEAEIKEIEHQLIDIETYPQVYSTSQSLIQTPLPSPLCSTTIGSTPSINNILASQREYTLTEVFSK</sequence>
<dbReference type="PROSITE" id="PS51029">
    <property type="entry name" value="MADF"/>
    <property type="match status" value="1"/>
</dbReference>
<dbReference type="PANTHER" id="PTHR12243">
    <property type="entry name" value="MADF DOMAIN TRANSCRIPTION FACTOR"/>
    <property type="match status" value="1"/>
</dbReference>
<dbReference type="InterPro" id="IPR039353">
    <property type="entry name" value="TF_Adf1"/>
</dbReference>
<evidence type="ECO:0000313" key="5">
    <source>
        <dbReference type="Proteomes" id="UP001566132"/>
    </source>
</evidence>
<dbReference type="Pfam" id="PF10545">
    <property type="entry name" value="MADF_DNA_bdg"/>
    <property type="match status" value="1"/>
</dbReference>
<comment type="subcellular location">
    <subcellularLocation>
        <location evidence="1">Nucleus</location>
    </subcellularLocation>
</comment>
<dbReference type="Proteomes" id="UP001566132">
    <property type="component" value="Unassembled WGS sequence"/>
</dbReference>
<dbReference type="Pfam" id="PF02944">
    <property type="entry name" value="BESS"/>
    <property type="match status" value="1"/>
</dbReference>